<proteinExistence type="predicted"/>
<dbReference type="InterPro" id="IPR049807">
    <property type="entry name" value="DpdD-like"/>
</dbReference>
<gene>
    <name evidence="1" type="primary">dpdD</name>
    <name evidence="2" type="ORF">ABUL08_17970</name>
    <name evidence="1" type="ORF">VK199_17905</name>
</gene>
<reference evidence="2" key="2">
    <citation type="submission" date="2024-06" db="EMBL/GenBank/DDBJ databases">
        <title>Micromonospora mangrovi CCTCC AA 2012012 genome sequences.</title>
        <authorList>
            <person name="Gao J."/>
        </authorList>
    </citation>
    <scope>NUCLEOTIDE SEQUENCE</scope>
    <source>
        <strain evidence="2">CCTCC AA 2012012</strain>
    </source>
</reference>
<organism evidence="1">
    <name type="scientific">Micromonospora sp. CCTCC AA 2012012</name>
    <dbReference type="NCBI Taxonomy" id="3111921"/>
    <lineage>
        <taxon>Bacteria</taxon>
        <taxon>Bacillati</taxon>
        <taxon>Actinomycetota</taxon>
        <taxon>Actinomycetes</taxon>
        <taxon>Micromonosporales</taxon>
        <taxon>Micromonosporaceae</taxon>
        <taxon>Micromonospora</taxon>
    </lineage>
</organism>
<reference evidence="1" key="1">
    <citation type="submission" date="2024-01" db="EMBL/GenBank/DDBJ databases">
        <title>The genome sequence of Micromonospora mangrovi CCTCC AA 2012012.</title>
        <authorList>
            <person name="Gao J."/>
        </authorList>
    </citation>
    <scope>NUCLEOTIDE SEQUENCE</scope>
    <source>
        <strain evidence="1">CCTCC AA 2012012</strain>
    </source>
</reference>
<dbReference type="AlphaFoldDB" id="A0AAU7M1W1"/>
<accession>A0AAU7M1W1</accession>
<evidence type="ECO:0000313" key="2">
    <source>
        <dbReference type="EMBL" id="XCH72229.1"/>
    </source>
</evidence>
<evidence type="ECO:0000313" key="1">
    <source>
        <dbReference type="EMBL" id="XBP91531.1"/>
    </source>
</evidence>
<protein>
    <submittedName>
        <fullName evidence="1">Protein DpdD</fullName>
    </submittedName>
</protein>
<dbReference type="EMBL" id="CP159342">
    <property type="protein sequence ID" value="XCH72229.1"/>
    <property type="molecule type" value="Genomic_DNA"/>
</dbReference>
<dbReference type="NCBIfam" id="NF041061">
    <property type="entry name" value="DpdD"/>
    <property type="match status" value="1"/>
</dbReference>
<dbReference type="RefSeq" id="WP_350931074.1">
    <property type="nucleotide sequence ID" value="NZ_CP157762.1"/>
</dbReference>
<sequence>MLEALRAGLGDLTRFKGLGQRVEMLVEGQASDWVSGIGGWLVIPLQRDPQGFYLLSEDREGQRRGREVLQAFLGPATATIEAVQLSTAEQADRSLRVAGLGQVSYVRRAAVAPVELLDRLEDAVATVRGRDARVRPIRHSHIDLLRDFRLALLQRDSRLAEQALQDLRLTGQLSAENLRFLRIELLGELGRWTELRELPYLAELLRTRRSRAVNEVLLEMLWWTEVADLCAAGVTPQDVYESTGLGARYGSLTAAVDVPGSAGGRAVAAIDALTRGDDERLHRLLHVADEGERERLQRLAALAQHVAPTTTGGADVRALFEDGQYEAVIQAFLNTAAPDIAEFAVQAVLDIEDSANGSTVLDVVQTLVAEERVSLDRRLSRDIEDLTRFVDSTCKGWVEWSARLSQDERWPEAAEVLRSQHAQWEGLGTLQASKLSELASGVLDAWTGVNADQVAIVLDLLCLAAADACSAPQALEFCDTVLVVLADQENMSAPVREAYLVLLDQLLQAAPAETRYRELLDQVDALWRRVASPTVFDWGLGLVEVLLSTPAPDLGSRAATAMAVLGRGQDFQKRLNLRQRSELEVLAEEVGMPLQIVQEPTEETDGTWRQLDGRVVGLYSLLPRAAESLEKRLSRLCSPKAVEGNADTVSTTALQSLARRADYLIVDTWHASHSATGAIDAARPRSRQILPRGRGVTSFLQALEQSLPLAATNS</sequence>
<name>A0AAU7M1W1_9ACTN</name>
<dbReference type="EMBL" id="CP157762">
    <property type="protein sequence ID" value="XBP91531.1"/>
    <property type="molecule type" value="Genomic_DNA"/>
</dbReference>